<evidence type="ECO:0000313" key="1">
    <source>
        <dbReference type="EMBL" id="KAL0058658.1"/>
    </source>
</evidence>
<organism evidence="1 2">
    <name type="scientific">Marasmius tenuissimus</name>
    <dbReference type="NCBI Taxonomy" id="585030"/>
    <lineage>
        <taxon>Eukaryota</taxon>
        <taxon>Fungi</taxon>
        <taxon>Dikarya</taxon>
        <taxon>Basidiomycota</taxon>
        <taxon>Agaricomycotina</taxon>
        <taxon>Agaricomycetes</taxon>
        <taxon>Agaricomycetidae</taxon>
        <taxon>Agaricales</taxon>
        <taxon>Marasmiineae</taxon>
        <taxon>Marasmiaceae</taxon>
        <taxon>Marasmius</taxon>
    </lineage>
</organism>
<name>A0ABR2ZBK2_9AGAR</name>
<dbReference type="Proteomes" id="UP001437256">
    <property type="component" value="Unassembled WGS sequence"/>
</dbReference>
<keyword evidence="2" id="KW-1185">Reference proteome</keyword>
<sequence>MVDARAPLSLHRLVADANSTYRSSRVAMNELHKLGHPPALSISPVPDTGVVTAIRVIAALQSAYSASSSEAASTIKCVRLQWRSLSRWIKLLLKDLVLSEDMISSPESVEALDHVLILLPSLLDFSSVEGTVTDLAFLHRLSPFLPQLIVRVWFKTLENHHWTYGLWSLLLIKLAASAPSTSWYTPSLEPTQGFSQITSPDGLAFAYHLYHQLKHIPTMTLQDIREFLAFMCCPALEGSRPLCSYVPGQTLPALVSLLSVVTRKRKPVQTAEVESDEYAITNGITFQILSYISSFIREPYFAAEALDSGLIRVLFRAHPCFMRADDQRTPLVRRFHYLASEIIDRIATLLVFPAILHRFWKARSAVTQYLESGIAFPLLRESWDQALEKASAIHVFRQVLKDQVSPLCDYNQCPGNATRKGLIRPRESRPSMTHQESDFFLKWLHHHISSHLTTVTDNLNRHIFALRQSSERSGCTTAARLILNGEKNPVLLVHLHKSSSPTADDIHILTFDDSDPRTDDSTDPKWKSTLLEYWRNNSSVTKSKILVAALFPNHFGYRKTDVWIFMILLELPMVEPLQYSIPNESFSCNHG</sequence>
<evidence type="ECO:0000313" key="2">
    <source>
        <dbReference type="Proteomes" id="UP001437256"/>
    </source>
</evidence>
<accession>A0ABR2ZBK2</accession>
<reference evidence="1 2" key="1">
    <citation type="submission" date="2024-05" db="EMBL/GenBank/DDBJ databases">
        <title>A draft genome resource for the thread blight pathogen Marasmius tenuissimus strain MS-2.</title>
        <authorList>
            <person name="Yulfo-Soto G.E."/>
            <person name="Baruah I.K."/>
            <person name="Amoako-Attah I."/>
            <person name="Bukari Y."/>
            <person name="Meinhardt L.W."/>
            <person name="Bailey B.A."/>
            <person name="Cohen S.P."/>
        </authorList>
    </citation>
    <scope>NUCLEOTIDE SEQUENCE [LARGE SCALE GENOMIC DNA]</scope>
    <source>
        <strain evidence="1 2">MS-2</strain>
    </source>
</reference>
<comment type="caution">
    <text evidence="1">The sequence shown here is derived from an EMBL/GenBank/DDBJ whole genome shotgun (WGS) entry which is preliminary data.</text>
</comment>
<protein>
    <submittedName>
        <fullName evidence="1">Uncharacterized protein</fullName>
    </submittedName>
</protein>
<proteinExistence type="predicted"/>
<dbReference type="EMBL" id="JBBXMP010000289">
    <property type="protein sequence ID" value="KAL0058658.1"/>
    <property type="molecule type" value="Genomic_DNA"/>
</dbReference>
<gene>
    <name evidence="1" type="ORF">AAF712_014659</name>
</gene>